<feature type="compositionally biased region" description="Basic and acidic residues" evidence="1">
    <location>
        <begin position="14"/>
        <end position="42"/>
    </location>
</feature>
<organism evidence="2 3">
    <name type="scientific">Limulus polyphemus</name>
    <name type="common">Atlantic horseshoe crab</name>
    <dbReference type="NCBI Taxonomy" id="6850"/>
    <lineage>
        <taxon>Eukaryota</taxon>
        <taxon>Metazoa</taxon>
        <taxon>Ecdysozoa</taxon>
        <taxon>Arthropoda</taxon>
        <taxon>Chelicerata</taxon>
        <taxon>Merostomata</taxon>
        <taxon>Xiphosura</taxon>
        <taxon>Limulidae</taxon>
        <taxon>Limulus</taxon>
    </lineage>
</organism>
<dbReference type="PANTHER" id="PTHR10699">
    <property type="entry name" value="NEUROMODULIN"/>
    <property type="match status" value="1"/>
</dbReference>
<evidence type="ECO:0000256" key="1">
    <source>
        <dbReference type="SAM" id="MobiDB-lite"/>
    </source>
</evidence>
<dbReference type="CDD" id="cd23767">
    <property type="entry name" value="IQCD"/>
    <property type="match status" value="1"/>
</dbReference>
<dbReference type="PANTHER" id="PTHR10699:SF11">
    <property type="entry name" value="IGLOO, ISOFORM A"/>
    <property type="match status" value="1"/>
</dbReference>
<dbReference type="SMART" id="SM00015">
    <property type="entry name" value="IQ"/>
    <property type="match status" value="2"/>
</dbReference>
<evidence type="ECO:0000313" key="2">
    <source>
        <dbReference type="Proteomes" id="UP000694941"/>
    </source>
</evidence>
<protein>
    <submittedName>
        <fullName evidence="3">Neuromodulin-like isoform X1</fullName>
    </submittedName>
</protein>
<gene>
    <name evidence="3" type="primary">LOC106462075</name>
</gene>
<accession>A0ABM1B999</accession>
<keyword evidence="2" id="KW-1185">Reference proteome</keyword>
<dbReference type="RefSeq" id="XP_013777417.1">
    <property type="nucleotide sequence ID" value="XM_013921963.2"/>
</dbReference>
<feature type="compositionally biased region" description="Basic residues" evidence="1">
    <location>
        <begin position="52"/>
        <end position="62"/>
    </location>
</feature>
<dbReference type="GeneID" id="106462075"/>
<dbReference type="InterPro" id="IPR000048">
    <property type="entry name" value="IQ_motif_EF-hand-BS"/>
</dbReference>
<evidence type="ECO:0000313" key="3">
    <source>
        <dbReference type="RefSeq" id="XP_013777417.1"/>
    </source>
</evidence>
<dbReference type="Gene3D" id="1.20.5.190">
    <property type="match status" value="1"/>
</dbReference>
<dbReference type="Proteomes" id="UP000694941">
    <property type="component" value="Unplaced"/>
</dbReference>
<sequence length="125" mass="14241">MGCNVSKDVQVEEQQEKTEDGQVQEGKKQADHVSTPEEEKAATKIQSSFRGYKARKEVKRMKGNSPQKKNNEHQQSFDPNDPDLSKAATKIQASFRGHKVRKEIKSQNELKKVENTEERNDQSSP</sequence>
<feature type="compositionally biased region" description="Basic and acidic residues" evidence="1">
    <location>
        <begin position="103"/>
        <end position="125"/>
    </location>
</feature>
<feature type="compositionally biased region" description="Polar residues" evidence="1">
    <location>
        <begin position="64"/>
        <end position="78"/>
    </location>
</feature>
<reference evidence="3" key="1">
    <citation type="submission" date="2025-08" db="UniProtKB">
        <authorList>
            <consortium name="RefSeq"/>
        </authorList>
    </citation>
    <scope>IDENTIFICATION</scope>
    <source>
        <tissue evidence="3">Muscle</tissue>
    </source>
</reference>
<feature type="region of interest" description="Disordered" evidence="1">
    <location>
        <begin position="1"/>
        <end position="125"/>
    </location>
</feature>
<name>A0ABM1B999_LIMPO</name>
<dbReference type="SUPFAM" id="SSF52540">
    <property type="entry name" value="P-loop containing nucleoside triphosphate hydrolases"/>
    <property type="match status" value="1"/>
</dbReference>
<dbReference type="PROSITE" id="PS50096">
    <property type="entry name" value="IQ"/>
    <property type="match status" value="2"/>
</dbReference>
<proteinExistence type="predicted"/>
<dbReference type="InterPro" id="IPR027417">
    <property type="entry name" value="P-loop_NTPase"/>
</dbReference>
<dbReference type="Pfam" id="PF00612">
    <property type="entry name" value="IQ"/>
    <property type="match status" value="2"/>
</dbReference>